<reference evidence="4" key="3">
    <citation type="submission" date="2015-04" db="UniProtKB">
        <authorList>
            <consortium name="EnsemblPlants"/>
        </authorList>
    </citation>
    <scope>IDENTIFICATION</scope>
    <source>
        <strain evidence="4">cv. Jemalong A17</strain>
    </source>
</reference>
<feature type="region of interest" description="Disordered" evidence="1">
    <location>
        <begin position="48"/>
        <end position="68"/>
    </location>
</feature>
<evidence type="ECO:0000313" key="5">
    <source>
        <dbReference type="Proteomes" id="UP000002051"/>
    </source>
</evidence>
<organism evidence="2 5">
    <name type="scientific">Medicago truncatula</name>
    <name type="common">Barrel medic</name>
    <name type="synonym">Medicago tribuloides</name>
    <dbReference type="NCBI Taxonomy" id="3880"/>
    <lineage>
        <taxon>Eukaryota</taxon>
        <taxon>Viridiplantae</taxon>
        <taxon>Streptophyta</taxon>
        <taxon>Embryophyta</taxon>
        <taxon>Tracheophyta</taxon>
        <taxon>Spermatophyta</taxon>
        <taxon>Magnoliopsida</taxon>
        <taxon>eudicotyledons</taxon>
        <taxon>Gunneridae</taxon>
        <taxon>Pentapetalae</taxon>
        <taxon>rosids</taxon>
        <taxon>fabids</taxon>
        <taxon>Fabales</taxon>
        <taxon>Fabaceae</taxon>
        <taxon>Papilionoideae</taxon>
        <taxon>50 kb inversion clade</taxon>
        <taxon>NPAAA clade</taxon>
        <taxon>Hologalegina</taxon>
        <taxon>IRL clade</taxon>
        <taxon>Trifolieae</taxon>
        <taxon>Medicago</taxon>
    </lineage>
</organism>
<sequence>MASSYNHRSYSKSQMYFFKILHIISSTPPSPILPIDLNLSFSSITQQDSQSSSKTTSNNQTIHVQEHKTVDDDVAPLLLENKNEENPKTSSFQRPRGDNNYLDLLIEAARVLSEKNGSDLEESEKRTGTELMARVVVDLYENEPVVRSKRGRNQALPCRFRDSVIEPLKRKDRKLRLSSTTTNAKKRSYNVKR</sequence>
<name>G7JL01_MEDTR</name>
<proteinExistence type="predicted"/>
<dbReference type="Proteomes" id="UP000002051">
    <property type="component" value="Chromosome 4"/>
</dbReference>
<protein>
    <submittedName>
        <fullName evidence="2 4">Uncharacterized protein</fullName>
    </submittedName>
</protein>
<evidence type="ECO:0000313" key="4">
    <source>
        <dbReference type="EnsemblPlants" id="AES88461"/>
    </source>
</evidence>
<dbReference type="HOGENOM" id="CLU_069728_0_0_1"/>
<feature type="compositionally biased region" description="Low complexity" evidence="1">
    <location>
        <begin position="48"/>
        <end position="61"/>
    </location>
</feature>
<keyword evidence="5" id="KW-1185">Reference proteome</keyword>
<dbReference type="EMBL" id="CM001220">
    <property type="protein sequence ID" value="AES88461.1"/>
    <property type="molecule type" value="Genomic_DNA"/>
</dbReference>
<dbReference type="Gramene" id="rna22887">
    <property type="protein sequence ID" value="RHN60561.1"/>
    <property type="gene ID" value="gene22887"/>
</dbReference>
<feature type="compositionally biased region" description="Basic residues" evidence="1">
    <location>
        <begin position="184"/>
        <end position="193"/>
    </location>
</feature>
<reference evidence="2 5" key="1">
    <citation type="journal article" date="2011" name="Nature">
        <title>The Medicago genome provides insight into the evolution of rhizobial symbioses.</title>
        <authorList>
            <person name="Young N.D."/>
            <person name="Debelle F."/>
            <person name="Oldroyd G.E."/>
            <person name="Geurts R."/>
            <person name="Cannon S.B."/>
            <person name="Udvardi M.K."/>
            <person name="Benedito V.A."/>
            <person name="Mayer K.F."/>
            <person name="Gouzy J."/>
            <person name="Schoof H."/>
            <person name="Van de Peer Y."/>
            <person name="Proost S."/>
            <person name="Cook D.R."/>
            <person name="Meyers B.C."/>
            <person name="Spannagl M."/>
            <person name="Cheung F."/>
            <person name="De Mita S."/>
            <person name="Krishnakumar V."/>
            <person name="Gundlach H."/>
            <person name="Zhou S."/>
            <person name="Mudge J."/>
            <person name="Bharti A.K."/>
            <person name="Murray J.D."/>
            <person name="Naoumkina M.A."/>
            <person name="Rosen B."/>
            <person name="Silverstein K.A."/>
            <person name="Tang H."/>
            <person name="Rombauts S."/>
            <person name="Zhao P.X."/>
            <person name="Zhou P."/>
            <person name="Barbe V."/>
            <person name="Bardou P."/>
            <person name="Bechner M."/>
            <person name="Bellec A."/>
            <person name="Berger A."/>
            <person name="Berges H."/>
            <person name="Bidwell S."/>
            <person name="Bisseling T."/>
            <person name="Choisne N."/>
            <person name="Couloux A."/>
            <person name="Denny R."/>
            <person name="Deshpande S."/>
            <person name="Dai X."/>
            <person name="Doyle J.J."/>
            <person name="Dudez A.M."/>
            <person name="Farmer A.D."/>
            <person name="Fouteau S."/>
            <person name="Franken C."/>
            <person name="Gibelin C."/>
            <person name="Gish J."/>
            <person name="Goldstein S."/>
            <person name="Gonzalez A.J."/>
            <person name="Green P.J."/>
            <person name="Hallab A."/>
            <person name="Hartog M."/>
            <person name="Hua A."/>
            <person name="Humphray S.J."/>
            <person name="Jeong D.H."/>
            <person name="Jing Y."/>
            <person name="Jocker A."/>
            <person name="Kenton S.M."/>
            <person name="Kim D.J."/>
            <person name="Klee K."/>
            <person name="Lai H."/>
            <person name="Lang C."/>
            <person name="Lin S."/>
            <person name="Macmil S.L."/>
            <person name="Magdelenat G."/>
            <person name="Matthews L."/>
            <person name="McCorrison J."/>
            <person name="Monaghan E.L."/>
            <person name="Mun J.H."/>
            <person name="Najar F.Z."/>
            <person name="Nicholson C."/>
            <person name="Noirot C."/>
            <person name="O'Bleness M."/>
            <person name="Paule C.R."/>
            <person name="Poulain J."/>
            <person name="Prion F."/>
            <person name="Qin B."/>
            <person name="Qu C."/>
            <person name="Retzel E.F."/>
            <person name="Riddle C."/>
            <person name="Sallet E."/>
            <person name="Samain S."/>
            <person name="Samson N."/>
            <person name="Sanders I."/>
            <person name="Saurat O."/>
            <person name="Scarpelli C."/>
            <person name="Schiex T."/>
            <person name="Segurens B."/>
            <person name="Severin A.J."/>
            <person name="Sherrier D.J."/>
            <person name="Shi R."/>
            <person name="Sims S."/>
            <person name="Singer S.R."/>
            <person name="Sinharoy S."/>
            <person name="Sterck L."/>
            <person name="Viollet A."/>
            <person name="Wang B.B."/>
            <person name="Wang K."/>
            <person name="Wang M."/>
            <person name="Wang X."/>
            <person name="Warfsmann J."/>
            <person name="Weissenbach J."/>
            <person name="White D.D."/>
            <person name="White J.D."/>
            <person name="Wiley G.B."/>
            <person name="Wincker P."/>
            <person name="Xing Y."/>
            <person name="Yang L."/>
            <person name="Yao Z."/>
            <person name="Ying F."/>
            <person name="Zhai J."/>
            <person name="Zhou L."/>
            <person name="Zuber A."/>
            <person name="Denarie J."/>
            <person name="Dixon R.A."/>
            <person name="May G.D."/>
            <person name="Schwartz D.C."/>
            <person name="Rogers J."/>
            <person name="Quetier F."/>
            <person name="Town C.D."/>
            <person name="Roe B.A."/>
        </authorList>
    </citation>
    <scope>NUCLEOTIDE SEQUENCE [LARGE SCALE GENOMIC DNA]</scope>
    <source>
        <strain evidence="2">A17</strain>
        <strain evidence="4 5">cv. Jemalong A17</strain>
    </source>
</reference>
<reference evidence="6" key="4">
    <citation type="journal article" date="2018" name="Nat. Plants">
        <title>Whole-genome landscape of Medicago truncatula symbiotic genes.</title>
        <authorList>
            <person name="Pecrix Y."/>
            <person name="Staton S.E."/>
            <person name="Sallet E."/>
            <person name="Lelandais-Briere C."/>
            <person name="Moreau S."/>
            <person name="Carrere S."/>
            <person name="Blein T."/>
            <person name="Jardinaud M.F."/>
            <person name="Latrasse D."/>
            <person name="Zouine M."/>
            <person name="Zahm M."/>
            <person name="Kreplak J."/>
            <person name="Mayjonade B."/>
            <person name="Satge C."/>
            <person name="Perez M."/>
            <person name="Cauet S."/>
            <person name="Marande W."/>
            <person name="Chantry-Darmon C."/>
            <person name="Lopez-Roques C."/>
            <person name="Bouchez O."/>
            <person name="Berard A."/>
            <person name="Debelle F."/>
            <person name="Munos S."/>
            <person name="Bendahmane A."/>
            <person name="Berges H."/>
            <person name="Niebel A."/>
            <person name="Buitink J."/>
            <person name="Frugier F."/>
            <person name="Benhamed M."/>
            <person name="Crespi M."/>
            <person name="Gouzy J."/>
            <person name="Gamas P."/>
        </authorList>
    </citation>
    <scope>NUCLEOTIDE SEQUENCE [LARGE SCALE GENOMIC DNA]</scope>
    <source>
        <strain evidence="6">cv. Jemalong A17</strain>
    </source>
</reference>
<evidence type="ECO:0000313" key="2">
    <source>
        <dbReference type="EMBL" id="AES88461.1"/>
    </source>
</evidence>
<dbReference type="OMA" id="DEHHYNN"/>
<evidence type="ECO:0000313" key="3">
    <source>
        <dbReference type="EMBL" id="RHN60561.1"/>
    </source>
</evidence>
<dbReference type="STRING" id="3880.G7JL01"/>
<dbReference type="Proteomes" id="UP000265566">
    <property type="component" value="Chromosome 4"/>
</dbReference>
<evidence type="ECO:0000256" key="1">
    <source>
        <dbReference type="SAM" id="MobiDB-lite"/>
    </source>
</evidence>
<accession>G7JL01</accession>
<dbReference type="EMBL" id="PSQE01000004">
    <property type="protein sequence ID" value="RHN60561.1"/>
    <property type="molecule type" value="Genomic_DNA"/>
</dbReference>
<reference evidence="3" key="5">
    <citation type="journal article" date="2018" name="Nat. Plants">
        <title>Whole-genome landscape of Medicago truncatula symbiotic genes.</title>
        <authorList>
            <person name="Pecrix Y."/>
            <person name="Gamas P."/>
            <person name="Carrere S."/>
        </authorList>
    </citation>
    <scope>NUCLEOTIDE SEQUENCE</scope>
    <source>
        <tissue evidence="3">Leaves</tissue>
    </source>
</reference>
<feature type="region of interest" description="Disordered" evidence="1">
    <location>
        <begin position="171"/>
        <end position="193"/>
    </location>
</feature>
<evidence type="ECO:0000313" key="6">
    <source>
        <dbReference type="Proteomes" id="UP000265566"/>
    </source>
</evidence>
<gene>
    <name evidence="2" type="ordered locus">MTR_4g055410</name>
    <name evidence="3" type="ORF">MtrunA17_Chr4g0027161</name>
</gene>
<reference evidence="2 5" key="2">
    <citation type="journal article" date="2014" name="BMC Genomics">
        <title>An improved genome release (version Mt4.0) for the model legume Medicago truncatula.</title>
        <authorList>
            <person name="Tang H."/>
            <person name="Krishnakumar V."/>
            <person name="Bidwell S."/>
            <person name="Rosen B."/>
            <person name="Chan A."/>
            <person name="Zhou S."/>
            <person name="Gentzbittel L."/>
            <person name="Childs K.L."/>
            <person name="Yandell M."/>
            <person name="Gundlach H."/>
            <person name="Mayer K.F."/>
            <person name="Schwartz D.C."/>
            <person name="Town C.D."/>
        </authorList>
    </citation>
    <scope>GENOME REANNOTATION</scope>
    <source>
        <strain evidence="4 5">cv. Jemalong A17</strain>
    </source>
</reference>
<dbReference type="eggNOG" id="ENOG502S7CK">
    <property type="taxonomic scope" value="Eukaryota"/>
</dbReference>
<dbReference type="AlphaFoldDB" id="G7JL01"/>
<dbReference type="PaxDb" id="3880-AES88461"/>
<dbReference type="EnsemblPlants" id="AES88461">
    <property type="protein sequence ID" value="AES88461"/>
    <property type="gene ID" value="MTR_4g055410"/>
</dbReference>